<feature type="non-terminal residue" evidence="2">
    <location>
        <position position="168"/>
    </location>
</feature>
<dbReference type="InterPro" id="IPR036075">
    <property type="entry name" value="ARMT-1-like_metal-bd_sf"/>
</dbReference>
<comment type="caution">
    <text evidence="2">The sequence shown here is derived from an EMBL/GenBank/DDBJ whole genome shotgun (WGS) entry which is preliminary data.</text>
</comment>
<proteinExistence type="predicted"/>
<dbReference type="Gene3D" id="1.10.285.20">
    <property type="entry name" value="Uncharacterised protein PF01937, DUF89, domain 2"/>
    <property type="match status" value="1"/>
</dbReference>
<protein>
    <recommendedName>
        <fullName evidence="1">Damage-control phosphatase ARMT1-like metal-binding domain-containing protein</fullName>
    </recommendedName>
</protein>
<dbReference type="AlphaFoldDB" id="X0VU01"/>
<feature type="domain" description="Damage-control phosphatase ARMT1-like metal-binding" evidence="1">
    <location>
        <begin position="6"/>
        <end position="168"/>
    </location>
</feature>
<evidence type="ECO:0000259" key="1">
    <source>
        <dbReference type="Pfam" id="PF01937"/>
    </source>
</evidence>
<dbReference type="Pfam" id="PF01937">
    <property type="entry name" value="ARMT1-like_dom"/>
    <property type="match status" value="1"/>
</dbReference>
<evidence type="ECO:0000313" key="2">
    <source>
        <dbReference type="EMBL" id="GAG21894.1"/>
    </source>
</evidence>
<sequence length="168" mass="18697">MKVGARCGFCLLHRGYLQIVRSTDDEDVRRETVEALLRLLAEEFDEDAVPAVIGSKRDRIIHRLTGCPDPYLDLKREANEAALEMLPDMESLVEAKPVGERLRAASLIACLGNVIEYDVPGHSPDFAEAFSRLDEEDFYIDDLEAFKALLGPGVSLLFLTDNAGEIVF</sequence>
<reference evidence="2" key="1">
    <citation type="journal article" date="2014" name="Front. Microbiol.">
        <title>High frequency of phylogenetically diverse reductive dehalogenase-homologous genes in deep subseafloor sedimentary metagenomes.</title>
        <authorList>
            <person name="Kawai M."/>
            <person name="Futagami T."/>
            <person name="Toyoda A."/>
            <person name="Takaki Y."/>
            <person name="Nishi S."/>
            <person name="Hori S."/>
            <person name="Arai W."/>
            <person name="Tsubouchi T."/>
            <person name="Morono Y."/>
            <person name="Uchiyama I."/>
            <person name="Ito T."/>
            <person name="Fujiyama A."/>
            <person name="Inagaki F."/>
            <person name="Takami H."/>
        </authorList>
    </citation>
    <scope>NUCLEOTIDE SEQUENCE</scope>
    <source>
        <strain evidence="2">Expedition CK06-06</strain>
    </source>
</reference>
<dbReference type="EMBL" id="BARS01030444">
    <property type="protein sequence ID" value="GAG21894.1"/>
    <property type="molecule type" value="Genomic_DNA"/>
</dbReference>
<accession>X0VU01</accession>
<dbReference type="Gene3D" id="1.10.8.380">
    <property type="entry name" value="Uncharacterised protein PF01937, DUF89, domain 1"/>
    <property type="match status" value="1"/>
</dbReference>
<dbReference type="SUPFAM" id="SSF111321">
    <property type="entry name" value="AF1104-like"/>
    <property type="match status" value="1"/>
</dbReference>
<dbReference type="InterPro" id="IPR002791">
    <property type="entry name" value="ARMT1-like_metal-bd"/>
</dbReference>
<organism evidence="2">
    <name type="scientific">marine sediment metagenome</name>
    <dbReference type="NCBI Taxonomy" id="412755"/>
    <lineage>
        <taxon>unclassified sequences</taxon>
        <taxon>metagenomes</taxon>
        <taxon>ecological metagenomes</taxon>
    </lineage>
</organism>
<name>X0VU01_9ZZZZ</name>
<gene>
    <name evidence="2" type="ORF">S01H1_47484</name>
</gene>